<dbReference type="Proteomes" id="UP000278746">
    <property type="component" value="Unassembled WGS sequence"/>
</dbReference>
<dbReference type="AlphaFoldDB" id="A0A3M7TNH0"/>
<organism evidence="1 2">
    <name type="scientific">Alteribacter keqinensis</name>
    <dbReference type="NCBI Taxonomy" id="2483800"/>
    <lineage>
        <taxon>Bacteria</taxon>
        <taxon>Bacillati</taxon>
        <taxon>Bacillota</taxon>
        <taxon>Bacilli</taxon>
        <taxon>Bacillales</taxon>
        <taxon>Bacillaceae</taxon>
        <taxon>Alteribacter</taxon>
    </lineage>
</organism>
<dbReference type="OrthoDB" id="9889273at2"/>
<keyword evidence="2" id="KW-1185">Reference proteome</keyword>
<name>A0A3M7TNH0_9BACI</name>
<evidence type="ECO:0000313" key="1">
    <source>
        <dbReference type="EMBL" id="RNA66666.1"/>
    </source>
</evidence>
<sequence length="87" mass="9742">MDYRELVSIVVLLKDNHESGTREGKYFFFKYLDIVLDPKSDIYILGDLHKLAEVLKDNGVCEFSDVIGLYDSKAGGKLSELCGGCYA</sequence>
<protein>
    <submittedName>
        <fullName evidence="1">Uncharacterized protein</fullName>
    </submittedName>
</protein>
<reference evidence="1 2" key="1">
    <citation type="submission" date="2018-10" db="EMBL/GenBank/DDBJ databases">
        <title>Bacillus Keqinensis sp. nov., a moderately halophilic bacterium isolated from a saline-alkaline lake.</title>
        <authorList>
            <person name="Wang H."/>
        </authorList>
    </citation>
    <scope>NUCLEOTIDE SEQUENCE [LARGE SCALE GENOMIC DNA]</scope>
    <source>
        <strain evidence="1 2">KQ-3</strain>
    </source>
</reference>
<comment type="caution">
    <text evidence="1">The sequence shown here is derived from an EMBL/GenBank/DDBJ whole genome shotgun (WGS) entry which is preliminary data.</text>
</comment>
<proteinExistence type="predicted"/>
<gene>
    <name evidence="1" type="ORF">EBO34_15730</name>
</gene>
<dbReference type="RefSeq" id="WP_122900336.1">
    <property type="nucleotide sequence ID" value="NZ_RHIB01000003.1"/>
</dbReference>
<dbReference type="EMBL" id="RHIB01000003">
    <property type="protein sequence ID" value="RNA66666.1"/>
    <property type="molecule type" value="Genomic_DNA"/>
</dbReference>
<evidence type="ECO:0000313" key="2">
    <source>
        <dbReference type="Proteomes" id="UP000278746"/>
    </source>
</evidence>
<accession>A0A3M7TNH0</accession>